<dbReference type="AlphaFoldDB" id="A0A383F7M3"/>
<dbReference type="GO" id="GO:0003677">
    <property type="term" value="F:DNA binding"/>
    <property type="evidence" value="ECO:0007669"/>
    <property type="project" value="InterPro"/>
</dbReference>
<proteinExistence type="predicted"/>
<dbReference type="GO" id="GO:0006355">
    <property type="term" value="P:regulation of DNA-templated transcription"/>
    <property type="evidence" value="ECO:0007669"/>
    <property type="project" value="InterPro"/>
</dbReference>
<feature type="non-terminal residue" evidence="2">
    <location>
        <position position="91"/>
    </location>
</feature>
<feature type="domain" description="HTH merR-type" evidence="1">
    <location>
        <begin position="55"/>
        <end position="91"/>
    </location>
</feature>
<name>A0A383F7M3_9ZZZZ</name>
<evidence type="ECO:0000313" key="2">
    <source>
        <dbReference type="EMBL" id="SVE64710.1"/>
    </source>
</evidence>
<dbReference type="EMBL" id="UINC01231950">
    <property type="protein sequence ID" value="SVE64710.1"/>
    <property type="molecule type" value="Genomic_DNA"/>
</dbReference>
<evidence type="ECO:0000259" key="1">
    <source>
        <dbReference type="PROSITE" id="PS50937"/>
    </source>
</evidence>
<reference evidence="2" key="1">
    <citation type="submission" date="2018-05" db="EMBL/GenBank/DDBJ databases">
        <authorList>
            <person name="Lanie J.A."/>
            <person name="Ng W.-L."/>
            <person name="Kazmierczak K.M."/>
            <person name="Andrzejewski T.M."/>
            <person name="Davidsen T.M."/>
            <person name="Wayne K.J."/>
            <person name="Tettelin H."/>
            <person name="Glass J.I."/>
            <person name="Rusch D."/>
            <person name="Podicherti R."/>
            <person name="Tsui H.-C.T."/>
            <person name="Winkler M.E."/>
        </authorList>
    </citation>
    <scope>NUCLEOTIDE SEQUENCE</scope>
</reference>
<dbReference type="Pfam" id="PF13411">
    <property type="entry name" value="MerR_1"/>
    <property type="match status" value="1"/>
</dbReference>
<dbReference type="PROSITE" id="PS50937">
    <property type="entry name" value="HTH_MERR_2"/>
    <property type="match status" value="1"/>
</dbReference>
<organism evidence="2">
    <name type="scientific">marine metagenome</name>
    <dbReference type="NCBI Taxonomy" id="408172"/>
    <lineage>
        <taxon>unclassified sequences</taxon>
        <taxon>metagenomes</taxon>
        <taxon>ecological metagenomes</taxon>
    </lineage>
</organism>
<protein>
    <recommendedName>
        <fullName evidence="1">HTH merR-type domain-containing protein</fullName>
    </recommendedName>
</protein>
<dbReference type="Gene3D" id="1.10.1660.10">
    <property type="match status" value="1"/>
</dbReference>
<gene>
    <name evidence="2" type="ORF">METZ01_LOCUS517564</name>
</gene>
<dbReference type="InterPro" id="IPR009061">
    <property type="entry name" value="DNA-bd_dom_put_sf"/>
</dbReference>
<sequence length="91" mass="10499">MNFKVLPNKVYLYGPDLVKVRSVHKKFNRLKIKELVSGKVLEIPLDNANLFLKRVYTIGEVAKIVQRMPDTIRKYERLGYLSPPKRVGEGA</sequence>
<accession>A0A383F7M3</accession>
<dbReference type="SUPFAM" id="SSF46955">
    <property type="entry name" value="Putative DNA-binding domain"/>
    <property type="match status" value="1"/>
</dbReference>
<dbReference type="InterPro" id="IPR000551">
    <property type="entry name" value="MerR-type_HTH_dom"/>
</dbReference>